<keyword evidence="4" id="KW-1185">Reference proteome</keyword>
<protein>
    <submittedName>
        <fullName evidence="3">Iron(III) transport system substrate-binding protein</fullName>
    </submittedName>
</protein>
<keyword evidence="1 2" id="KW-0732">Signal</keyword>
<dbReference type="AlphaFoldDB" id="A0A7W9GN13"/>
<dbReference type="Gene3D" id="3.40.190.10">
    <property type="entry name" value="Periplasmic binding protein-like II"/>
    <property type="match status" value="3"/>
</dbReference>
<gene>
    <name evidence="3" type="ORF">HD601_001450</name>
</gene>
<dbReference type="EMBL" id="JACHMM010000001">
    <property type="protein sequence ID" value="MBB5786875.1"/>
    <property type="molecule type" value="Genomic_DNA"/>
</dbReference>
<dbReference type="RefSeq" id="WP_184820570.1">
    <property type="nucleotide sequence ID" value="NZ_JACHMM010000001.1"/>
</dbReference>
<dbReference type="Pfam" id="PF01547">
    <property type="entry name" value="SBP_bac_1"/>
    <property type="match status" value="1"/>
</dbReference>
<organism evidence="3 4">
    <name type="scientific">Jiangella mangrovi</name>
    <dbReference type="NCBI Taxonomy" id="1524084"/>
    <lineage>
        <taxon>Bacteria</taxon>
        <taxon>Bacillati</taxon>
        <taxon>Actinomycetota</taxon>
        <taxon>Actinomycetes</taxon>
        <taxon>Jiangellales</taxon>
        <taxon>Jiangellaceae</taxon>
        <taxon>Jiangella</taxon>
    </lineage>
</organism>
<dbReference type="PANTHER" id="PTHR30006">
    <property type="entry name" value="THIAMINE-BINDING PERIPLASMIC PROTEIN-RELATED"/>
    <property type="match status" value="1"/>
</dbReference>
<dbReference type="Proteomes" id="UP000542813">
    <property type="component" value="Unassembled WGS sequence"/>
</dbReference>
<dbReference type="InterPro" id="IPR006059">
    <property type="entry name" value="SBP"/>
</dbReference>
<feature type="signal peptide" evidence="2">
    <location>
        <begin position="1"/>
        <end position="22"/>
    </location>
</feature>
<sequence length="367" mass="39048">MALSRRHLTALVPAAGALILLAACGGSSGETASSGGDGGDGGGDDAAAATDTLSVSTEDACAAAADEGGVVQHWATTDAAVFDEMIQPFKDAHPDITVEYTALRPNDAVQQVLTLVQTGRDLGVDSIAMSVPYVGPLLQRDLIRDVDWALLGIPEDQVLEVGDEISLYRNYRMVSGLVYNADLISEDELPDTWEELVDAKWEGKIVVDPRGTYLSRLAPAWGEDETVDWYTRLMETAKPLVVQGATASLQKVAVGEALMSTSAHDSEVLEQQAAGAPLEIKYLDLAPTQDYYSFIMSDAVHPNAAACFLSWYASEEGQAQQLEFEFKGNETAPSDVPDTTELVNLETEEDATTVAEVGETLAGLTAS</sequence>
<accession>A0A7W9GN13</accession>
<reference evidence="3 4" key="1">
    <citation type="submission" date="2020-08" db="EMBL/GenBank/DDBJ databases">
        <title>Sequencing the genomes of 1000 actinobacteria strains.</title>
        <authorList>
            <person name="Klenk H.-P."/>
        </authorList>
    </citation>
    <scope>NUCLEOTIDE SEQUENCE [LARGE SCALE GENOMIC DNA]</scope>
    <source>
        <strain evidence="3 4">DSM 102122</strain>
    </source>
</reference>
<evidence type="ECO:0000313" key="4">
    <source>
        <dbReference type="Proteomes" id="UP000542813"/>
    </source>
</evidence>
<proteinExistence type="predicted"/>
<evidence type="ECO:0000256" key="2">
    <source>
        <dbReference type="SAM" id="SignalP"/>
    </source>
</evidence>
<comment type="caution">
    <text evidence="3">The sequence shown here is derived from an EMBL/GenBank/DDBJ whole genome shotgun (WGS) entry which is preliminary data.</text>
</comment>
<name>A0A7W9GN13_9ACTN</name>
<evidence type="ECO:0000313" key="3">
    <source>
        <dbReference type="EMBL" id="MBB5786875.1"/>
    </source>
</evidence>
<evidence type="ECO:0000256" key="1">
    <source>
        <dbReference type="ARBA" id="ARBA00022729"/>
    </source>
</evidence>
<dbReference type="PROSITE" id="PS51257">
    <property type="entry name" value="PROKAR_LIPOPROTEIN"/>
    <property type="match status" value="1"/>
</dbReference>
<dbReference type="SUPFAM" id="SSF53850">
    <property type="entry name" value="Periplasmic binding protein-like II"/>
    <property type="match status" value="1"/>
</dbReference>
<feature type="chain" id="PRO_5039125904" evidence="2">
    <location>
        <begin position="23"/>
        <end position="367"/>
    </location>
</feature>